<comment type="subcellular location">
    <subcellularLocation>
        <location evidence="2">Membrane</location>
        <topology evidence="2">Multi-pass membrane protein</topology>
    </subcellularLocation>
</comment>
<dbReference type="EC" id="2.7.13.3" evidence="3"/>
<dbReference type="SMART" id="SM00387">
    <property type="entry name" value="HATPase_c"/>
    <property type="match status" value="1"/>
</dbReference>
<keyword evidence="9" id="KW-0067">ATP-binding</keyword>
<dbReference type="InterPro" id="IPR005467">
    <property type="entry name" value="His_kinase_dom"/>
</dbReference>
<dbReference type="GO" id="GO:0016301">
    <property type="term" value="F:kinase activity"/>
    <property type="evidence" value="ECO:0007669"/>
    <property type="project" value="UniProtKB-KW"/>
</dbReference>
<keyword evidence="12" id="KW-0472">Membrane</keyword>
<keyword evidence="11" id="KW-0902">Two-component regulatory system</keyword>
<dbReference type="InterPro" id="IPR003594">
    <property type="entry name" value="HATPase_dom"/>
</dbReference>
<dbReference type="SUPFAM" id="SSF55874">
    <property type="entry name" value="ATPase domain of HSP90 chaperone/DNA topoisomerase II/histidine kinase"/>
    <property type="match status" value="1"/>
</dbReference>
<proteinExistence type="predicted"/>
<dbReference type="Gene3D" id="3.30.565.10">
    <property type="entry name" value="Histidine kinase-like ATPase, C-terminal domain"/>
    <property type="match status" value="1"/>
</dbReference>
<evidence type="ECO:0000256" key="2">
    <source>
        <dbReference type="ARBA" id="ARBA00004141"/>
    </source>
</evidence>
<dbReference type="CDD" id="cd00075">
    <property type="entry name" value="HATPase"/>
    <property type="match status" value="1"/>
</dbReference>
<evidence type="ECO:0000256" key="10">
    <source>
        <dbReference type="ARBA" id="ARBA00022989"/>
    </source>
</evidence>
<evidence type="ECO:0000256" key="8">
    <source>
        <dbReference type="ARBA" id="ARBA00022777"/>
    </source>
</evidence>
<feature type="domain" description="Histidine kinase" evidence="13">
    <location>
        <begin position="66"/>
        <end position="273"/>
    </location>
</feature>
<protein>
    <recommendedName>
        <fullName evidence="3">histidine kinase</fullName>
        <ecNumber evidence="3">2.7.13.3</ecNumber>
    </recommendedName>
</protein>
<dbReference type="PROSITE" id="PS50109">
    <property type="entry name" value="HIS_KIN"/>
    <property type="match status" value="1"/>
</dbReference>
<keyword evidence="4" id="KW-0597">Phosphoprotein</keyword>
<keyword evidence="7" id="KW-0547">Nucleotide-binding</keyword>
<keyword evidence="6" id="KW-0812">Transmembrane</keyword>
<dbReference type="Pfam" id="PF02518">
    <property type="entry name" value="HATPase_c"/>
    <property type="match status" value="1"/>
</dbReference>
<evidence type="ECO:0000256" key="5">
    <source>
        <dbReference type="ARBA" id="ARBA00022679"/>
    </source>
</evidence>
<evidence type="ECO:0000256" key="1">
    <source>
        <dbReference type="ARBA" id="ARBA00000085"/>
    </source>
</evidence>
<evidence type="ECO:0000256" key="3">
    <source>
        <dbReference type="ARBA" id="ARBA00012438"/>
    </source>
</evidence>
<keyword evidence="10" id="KW-1133">Transmembrane helix</keyword>
<evidence type="ECO:0000259" key="13">
    <source>
        <dbReference type="PROSITE" id="PS50109"/>
    </source>
</evidence>
<dbReference type="SUPFAM" id="SSF47384">
    <property type="entry name" value="Homodimeric domain of signal transducing histidine kinase"/>
    <property type="match status" value="1"/>
</dbReference>
<name>A0ABZ0AWA7_9BURK</name>
<evidence type="ECO:0000313" key="14">
    <source>
        <dbReference type="EMBL" id="WNO03930.1"/>
    </source>
</evidence>
<dbReference type="Pfam" id="PF00512">
    <property type="entry name" value="HisKA"/>
    <property type="match status" value="1"/>
</dbReference>
<dbReference type="InterPro" id="IPR036890">
    <property type="entry name" value="HATPase_C_sf"/>
</dbReference>
<keyword evidence="15" id="KW-1185">Reference proteome</keyword>
<gene>
    <name evidence="14" type="ORF">RAN89_13545</name>
</gene>
<dbReference type="CDD" id="cd00082">
    <property type="entry name" value="HisKA"/>
    <property type="match status" value="1"/>
</dbReference>
<evidence type="ECO:0000256" key="4">
    <source>
        <dbReference type="ARBA" id="ARBA00022553"/>
    </source>
</evidence>
<dbReference type="EMBL" id="CP132507">
    <property type="protein sequence ID" value="WNO03930.1"/>
    <property type="molecule type" value="Genomic_DNA"/>
</dbReference>
<evidence type="ECO:0000256" key="6">
    <source>
        <dbReference type="ARBA" id="ARBA00022692"/>
    </source>
</evidence>
<dbReference type="PRINTS" id="PR00344">
    <property type="entry name" value="BCTRLSENSOR"/>
</dbReference>
<dbReference type="InterPro" id="IPR004358">
    <property type="entry name" value="Sig_transdc_His_kin-like_C"/>
</dbReference>
<comment type="catalytic activity">
    <reaction evidence="1">
        <text>ATP + protein L-histidine = ADP + protein N-phospho-L-histidine.</text>
        <dbReference type="EC" id="2.7.13.3"/>
    </reaction>
</comment>
<keyword evidence="5" id="KW-0808">Transferase</keyword>
<evidence type="ECO:0000256" key="7">
    <source>
        <dbReference type="ARBA" id="ARBA00022741"/>
    </source>
</evidence>
<evidence type="ECO:0000256" key="11">
    <source>
        <dbReference type="ARBA" id="ARBA00023012"/>
    </source>
</evidence>
<reference evidence="14 15" key="1">
    <citation type="submission" date="2023-08" db="EMBL/GenBank/DDBJ databases">
        <title>Rhodoferax potami sp. nov. and Rhodoferax mekongensis sp. nov., isolated from the Mekong River in Thailand.</title>
        <authorList>
            <person name="Kitikhun S."/>
            <person name="Charoenyingcharoen P."/>
            <person name="Siriarchawattana P."/>
            <person name="Likhitrattanapisal S."/>
            <person name="Nilsakha T."/>
            <person name="Chanpet A."/>
            <person name="Rattanawaree P."/>
            <person name="Ingsriswang S."/>
        </authorList>
    </citation>
    <scope>NUCLEOTIDE SEQUENCE [LARGE SCALE GENOMIC DNA]</scope>
    <source>
        <strain evidence="14 15">TBRC 17307</strain>
    </source>
</reference>
<dbReference type="SMART" id="SM00388">
    <property type="entry name" value="HisKA"/>
    <property type="match status" value="1"/>
</dbReference>
<dbReference type="RefSeq" id="WP_313866801.1">
    <property type="nucleotide sequence ID" value="NZ_CP132507.1"/>
</dbReference>
<sequence length="273" mass="29666">MWLATRNGLKPLQEISANLKSRNSADLSPTGIKTDFIEVKPLISAIDGLLESMRQKVGRETAFVQEAAHELRTPMAVISAQAHVLKRANDEATRLEAASSLDQAIKRANHLVEQLLVLARLDANEESQWSEVNLAALIGDTLAMLAPKAITKNIELSLEVPDELTHKTNEHAIVSIIQNLVSNAIQYIPNNAQINVIARRVPSGIEITVQDSGNGIEKSDLPYIFERFYRGKMHDTPGSGLGLSIVETAVKKLNGSIEVSSSNTGACFTVSLP</sequence>
<dbReference type="PANTHER" id="PTHR45436:SF14">
    <property type="entry name" value="SENSOR PROTEIN QSEC"/>
    <property type="match status" value="1"/>
</dbReference>
<dbReference type="Gene3D" id="1.10.287.130">
    <property type="match status" value="1"/>
</dbReference>
<evidence type="ECO:0000313" key="15">
    <source>
        <dbReference type="Proteomes" id="UP001302257"/>
    </source>
</evidence>
<accession>A0ABZ0AWA7</accession>
<dbReference type="PANTHER" id="PTHR45436">
    <property type="entry name" value="SENSOR HISTIDINE KINASE YKOH"/>
    <property type="match status" value="1"/>
</dbReference>
<dbReference type="InterPro" id="IPR050428">
    <property type="entry name" value="TCS_sensor_his_kinase"/>
</dbReference>
<dbReference type="InterPro" id="IPR003661">
    <property type="entry name" value="HisK_dim/P_dom"/>
</dbReference>
<evidence type="ECO:0000256" key="9">
    <source>
        <dbReference type="ARBA" id="ARBA00022840"/>
    </source>
</evidence>
<dbReference type="InterPro" id="IPR036097">
    <property type="entry name" value="HisK_dim/P_sf"/>
</dbReference>
<keyword evidence="8 14" id="KW-0418">Kinase</keyword>
<dbReference type="Proteomes" id="UP001302257">
    <property type="component" value="Chromosome"/>
</dbReference>
<organism evidence="14 15">
    <name type="scientific">Rhodoferax mekongensis</name>
    <dbReference type="NCBI Taxonomy" id="3068341"/>
    <lineage>
        <taxon>Bacteria</taxon>
        <taxon>Pseudomonadati</taxon>
        <taxon>Pseudomonadota</taxon>
        <taxon>Betaproteobacteria</taxon>
        <taxon>Burkholderiales</taxon>
        <taxon>Comamonadaceae</taxon>
        <taxon>Rhodoferax</taxon>
    </lineage>
</organism>
<evidence type="ECO:0000256" key="12">
    <source>
        <dbReference type="ARBA" id="ARBA00023136"/>
    </source>
</evidence>